<accession>A0A9P1FUG7</accession>
<comment type="caution">
    <text evidence="1">The sequence shown here is derived from an EMBL/GenBank/DDBJ whole genome shotgun (WGS) entry which is preliminary data.</text>
</comment>
<evidence type="ECO:0000313" key="2">
    <source>
        <dbReference type="EMBL" id="CAL1140635.1"/>
    </source>
</evidence>
<evidence type="ECO:0000313" key="3">
    <source>
        <dbReference type="Proteomes" id="UP001152797"/>
    </source>
</evidence>
<keyword evidence="3" id="KW-1185">Reference proteome</keyword>
<feature type="non-terminal residue" evidence="1">
    <location>
        <position position="92"/>
    </location>
</feature>
<dbReference type="EMBL" id="CAMXCT010001148">
    <property type="protein sequence ID" value="CAI3987260.1"/>
    <property type="molecule type" value="Genomic_DNA"/>
</dbReference>
<dbReference type="EMBL" id="CAMXCT030001148">
    <property type="protein sequence ID" value="CAL4774572.1"/>
    <property type="molecule type" value="Genomic_DNA"/>
</dbReference>
<evidence type="ECO:0000313" key="1">
    <source>
        <dbReference type="EMBL" id="CAI3987260.1"/>
    </source>
</evidence>
<organism evidence="1">
    <name type="scientific">Cladocopium goreaui</name>
    <dbReference type="NCBI Taxonomy" id="2562237"/>
    <lineage>
        <taxon>Eukaryota</taxon>
        <taxon>Sar</taxon>
        <taxon>Alveolata</taxon>
        <taxon>Dinophyceae</taxon>
        <taxon>Suessiales</taxon>
        <taxon>Symbiodiniaceae</taxon>
        <taxon>Cladocopium</taxon>
    </lineage>
</organism>
<dbReference type="Proteomes" id="UP001152797">
    <property type="component" value="Unassembled WGS sequence"/>
</dbReference>
<dbReference type="EMBL" id="CAMXCT020001148">
    <property type="protein sequence ID" value="CAL1140635.1"/>
    <property type="molecule type" value="Genomic_DNA"/>
</dbReference>
<dbReference type="AlphaFoldDB" id="A0A9P1FUG7"/>
<reference evidence="2" key="2">
    <citation type="submission" date="2024-04" db="EMBL/GenBank/DDBJ databases">
        <authorList>
            <person name="Chen Y."/>
            <person name="Shah S."/>
            <person name="Dougan E. K."/>
            <person name="Thang M."/>
            <person name="Chan C."/>
        </authorList>
    </citation>
    <scope>NUCLEOTIDE SEQUENCE [LARGE SCALE GENOMIC DNA]</scope>
</reference>
<proteinExistence type="predicted"/>
<sequence>MASSFLSVQCLQDSRRLALLTSCDALTRDEPQRLTAVLALRALLAWNRLLEVCTRRCAARKVKRSMCDVLGVGARREATTLMSNALAAWRRE</sequence>
<gene>
    <name evidence="1" type="ORF">C1SCF055_LOCUS14548</name>
</gene>
<name>A0A9P1FUG7_9DINO</name>
<protein>
    <submittedName>
        <fullName evidence="1">Uncharacterized protein</fullName>
    </submittedName>
</protein>
<reference evidence="1" key="1">
    <citation type="submission" date="2022-10" db="EMBL/GenBank/DDBJ databases">
        <authorList>
            <person name="Chen Y."/>
            <person name="Dougan E. K."/>
            <person name="Chan C."/>
            <person name="Rhodes N."/>
            <person name="Thang M."/>
        </authorList>
    </citation>
    <scope>NUCLEOTIDE SEQUENCE</scope>
</reference>